<dbReference type="AlphaFoldDB" id="A0A5D6VZX8"/>
<dbReference type="GO" id="GO:0005886">
    <property type="term" value="C:plasma membrane"/>
    <property type="evidence" value="ECO:0007669"/>
    <property type="project" value="UniProtKB-SubCell"/>
</dbReference>
<evidence type="ECO:0000256" key="5">
    <source>
        <dbReference type="ARBA" id="ARBA00023136"/>
    </source>
</evidence>
<accession>A0A5D6VZX8</accession>
<feature type="transmembrane region" description="Helical" evidence="6">
    <location>
        <begin position="186"/>
        <end position="212"/>
    </location>
</feature>
<keyword evidence="5 6" id="KW-0472">Membrane</keyword>
<feature type="transmembrane region" description="Helical" evidence="6">
    <location>
        <begin position="269"/>
        <end position="288"/>
    </location>
</feature>
<gene>
    <name evidence="8" type="ORF">FZ040_11765</name>
</gene>
<organism evidence="8 9">
    <name type="scientific">Selenomonas ruminis</name>
    <dbReference type="NCBI Taxonomy" id="2593411"/>
    <lineage>
        <taxon>Bacteria</taxon>
        <taxon>Bacillati</taxon>
        <taxon>Bacillota</taxon>
        <taxon>Negativicutes</taxon>
        <taxon>Selenomonadales</taxon>
        <taxon>Selenomonadaceae</taxon>
        <taxon>Selenomonas</taxon>
    </lineage>
</organism>
<feature type="transmembrane region" description="Helical" evidence="6">
    <location>
        <begin position="224"/>
        <end position="257"/>
    </location>
</feature>
<comment type="caution">
    <text evidence="8">The sequence shown here is derived from an EMBL/GenBank/DDBJ whole genome shotgun (WGS) entry which is preliminary data.</text>
</comment>
<evidence type="ECO:0000256" key="1">
    <source>
        <dbReference type="ARBA" id="ARBA00004651"/>
    </source>
</evidence>
<dbReference type="InterPro" id="IPR051449">
    <property type="entry name" value="ABC-2_transporter_component"/>
</dbReference>
<keyword evidence="9" id="KW-1185">Reference proteome</keyword>
<dbReference type="EMBL" id="VTOY01000014">
    <property type="protein sequence ID" value="TYZ20489.1"/>
    <property type="molecule type" value="Genomic_DNA"/>
</dbReference>
<dbReference type="RefSeq" id="WP_149172165.1">
    <property type="nucleotide sequence ID" value="NZ_VTOY01000014.1"/>
</dbReference>
<dbReference type="InterPro" id="IPR013525">
    <property type="entry name" value="ABC2_TM"/>
</dbReference>
<keyword evidence="4 6" id="KW-1133">Transmembrane helix</keyword>
<dbReference type="PANTHER" id="PTHR30294">
    <property type="entry name" value="MEMBRANE COMPONENT OF ABC TRANSPORTER YHHJ-RELATED"/>
    <property type="match status" value="1"/>
</dbReference>
<protein>
    <submittedName>
        <fullName evidence="8">ABC transporter permease</fullName>
    </submittedName>
</protein>
<keyword evidence="3 6" id="KW-0812">Transmembrane</keyword>
<feature type="transmembrane region" description="Helical" evidence="6">
    <location>
        <begin position="300"/>
        <end position="317"/>
    </location>
</feature>
<proteinExistence type="predicted"/>
<feature type="transmembrane region" description="Helical" evidence="6">
    <location>
        <begin position="351"/>
        <end position="373"/>
    </location>
</feature>
<reference evidence="8 9" key="1">
    <citation type="submission" date="2019-08" db="EMBL/GenBank/DDBJ databases">
        <title>Selenomonas sp. mPRGC5 and Selenomonas sp. mPRGC8 isolated from ruminal fluid of dairy goat (Capra hircus).</title>
        <authorList>
            <person name="Poothong S."/>
            <person name="Nuengjamnong C."/>
            <person name="Tanasupawat S."/>
        </authorList>
    </citation>
    <scope>NUCLEOTIDE SEQUENCE [LARGE SCALE GENOMIC DNA]</scope>
    <source>
        <strain evidence="9">mPRGC5</strain>
    </source>
</reference>
<feature type="domain" description="ABC-2 type transporter transmembrane" evidence="7">
    <location>
        <begin position="29"/>
        <end position="369"/>
    </location>
</feature>
<dbReference type="PANTHER" id="PTHR30294:SF29">
    <property type="entry name" value="MULTIDRUG ABC TRANSPORTER PERMEASE YBHS-RELATED"/>
    <property type="match status" value="1"/>
</dbReference>
<evidence type="ECO:0000256" key="4">
    <source>
        <dbReference type="ARBA" id="ARBA00022989"/>
    </source>
</evidence>
<comment type="subcellular location">
    <subcellularLocation>
        <location evidence="1">Cell membrane</location>
        <topology evidence="1">Multi-pass membrane protein</topology>
    </subcellularLocation>
</comment>
<evidence type="ECO:0000256" key="2">
    <source>
        <dbReference type="ARBA" id="ARBA00022475"/>
    </source>
</evidence>
<evidence type="ECO:0000313" key="9">
    <source>
        <dbReference type="Proteomes" id="UP000323646"/>
    </source>
</evidence>
<keyword evidence="2" id="KW-1003">Cell membrane</keyword>
<evidence type="ECO:0000256" key="6">
    <source>
        <dbReference type="SAM" id="Phobius"/>
    </source>
</evidence>
<dbReference type="Gene3D" id="3.40.1710.10">
    <property type="entry name" value="abc type-2 transporter like domain"/>
    <property type="match status" value="1"/>
</dbReference>
<sequence length="388" mass="42517">MMGGTFQEVFLDSFRSLFSGRVPLAALLIGAPLGFTLLFGTIYKENVVNYIPLAVYDEDQSSLSRQFIQSYRDSDRFTVTDYVSTEEEMRQTLLEGRALAVLEIPRDFSRDIHLGRGSDAMLMVNSANNMFGNAALSASQEIARSFSLAVSANLLEAGGLLPAAAWNNAYPVRLGVRITGNPANGYTSFMLSGLMLNGLQIGVMVTLAPLLITELLRRRYGKKYLSWLLIMAGTLPYWLTAMAGYLLSLFVVIGLFAVPMRGSWLDAMILGGSFLFFVCGVLLLFSACVPSRELSLQAPMVYIMPGLLYSGLSWPVFDMNSVAAAFGRMLPMTYAGDALRDIMLSGYAPELAGNIIIMTGGGLLCALLAGMVFHWRRLRSWRKEGAET</sequence>
<feature type="transmembrane region" description="Helical" evidence="6">
    <location>
        <begin position="146"/>
        <end position="166"/>
    </location>
</feature>
<evidence type="ECO:0000256" key="3">
    <source>
        <dbReference type="ARBA" id="ARBA00022692"/>
    </source>
</evidence>
<dbReference type="Proteomes" id="UP000323646">
    <property type="component" value="Unassembled WGS sequence"/>
</dbReference>
<evidence type="ECO:0000259" key="7">
    <source>
        <dbReference type="Pfam" id="PF12698"/>
    </source>
</evidence>
<feature type="transmembrane region" description="Helical" evidence="6">
    <location>
        <begin position="20"/>
        <end position="43"/>
    </location>
</feature>
<evidence type="ECO:0000313" key="8">
    <source>
        <dbReference type="EMBL" id="TYZ20489.1"/>
    </source>
</evidence>
<dbReference type="Pfam" id="PF12698">
    <property type="entry name" value="ABC2_membrane_3"/>
    <property type="match status" value="1"/>
</dbReference>
<name>A0A5D6VZX8_9FIRM</name>
<dbReference type="OrthoDB" id="9788252at2"/>
<dbReference type="GO" id="GO:0140359">
    <property type="term" value="F:ABC-type transporter activity"/>
    <property type="evidence" value="ECO:0007669"/>
    <property type="project" value="InterPro"/>
</dbReference>